<dbReference type="OrthoDB" id="1110759at2759"/>
<gene>
    <name evidence="10" type="ORF">KP79_PYT20771</name>
</gene>
<dbReference type="GO" id="GO:0005634">
    <property type="term" value="C:nucleus"/>
    <property type="evidence" value="ECO:0007669"/>
    <property type="project" value="UniProtKB-SubCell"/>
</dbReference>
<dbReference type="InterPro" id="IPR036390">
    <property type="entry name" value="WH_DNA-bd_sf"/>
</dbReference>
<keyword evidence="5 7" id="KW-0238">DNA-binding</keyword>
<keyword evidence="6 7" id="KW-0539">Nucleus</keyword>
<protein>
    <submittedName>
        <fullName evidence="10">Histone H1.6</fullName>
    </submittedName>
</protein>
<evidence type="ECO:0000256" key="4">
    <source>
        <dbReference type="ARBA" id="ARBA00022454"/>
    </source>
</evidence>
<evidence type="ECO:0000256" key="5">
    <source>
        <dbReference type="ARBA" id="ARBA00023125"/>
    </source>
</evidence>
<evidence type="ECO:0000256" key="8">
    <source>
        <dbReference type="SAM" id="MobiDB-lite"/>
    </source>
</evidence>
<evidence type="ECO:0000313" key="11">
    <source>
        <dbReference type="Proteomes" id="UP000242188"/>
    </source>
</evidence>
<evidence type="ECO:0000256" key="7">
    <source>
        <dbReference type="RuleBase" id="RU003894"/>
    </source>
</evidence>
<name>A0A210QEG7_MIZYE</name>
<dbReference type="GO" id="GO:0003690">
    <property type="term" value="F:double-stranded DNA binding"/>
    <property type="evidence" value="ECO:0007669"/>
    <property type="project" value="TreeGrafter"/>
</dbReference>
<dbReference type="SUPFAM" id="SSF46785">
    <property type="entry name" value="Winged helix' DNA-binding domain"/>
    <property type="match status" value="1"/>
</dbReference>
<comment type="function">
    <text evidence="1">Histones H1 are necessary for the condensation of nucleosome chains into higher-order structures.</text>
</comment>
<evidence type="ECO:0000259" key="9">
    <source>
        <dbReference type="PROSITE" id="PS51504"/>
    </source>
</evidence>
<feature type="domain" description="H15" evidence="9">
    <location>
        <begin position="77"/>
        <end position="153"/>
    </location>
</feature>
<dbReference type="GO" id="GO:0031492">
    <property type="term" value="F:nucleosomal DNA binding"/>
    <property type="evidence" value="ECO:0007669"/>
    <property type="project" value="TreeGrafter"/>
</dbReference>
<evidence type="ECO:0000256" key="6">
    <source>
        <dbReference type="ARBA" id="ARBA00023242"/>
    </source>
</evidence>
<dbReference type="InterPro" id="IPR005819">
    <property type="entry name" value="H1/H5"/>
</dbReference>
<dbReference type="GO" id="GO:0045910">
    <property type="term" value="P:negative regulation of DNA recombination"/>
    <property type="evidence" value="ECO:0007669"/>
    <property type="project" value="TreeGrafter"/>
</dbReference>
<evidence type="ECO:0000256" key="3">
    <source>
        <dbReference type="ARBA" id="ARBA00004286"/>
    </source>
</evidence>
<dbReference type="InterPro" id="IPR005818">
    <property type="entry name" value="Histone_H1/H5_H15"/>
</dbReference>
<dbReference type="PRINTS" id="PR00624">
    <property type="entry name" value="HISTONEH5"/>
</dbReference>
<dbReference type="SMART" id="SM00526">
    <property type="entry name" value="H15"/>
    <property type="match status" value="1"/>
</dbReference>
<evidence type="ECO:0000256" key="2">
    <source>
        <dbReference type="ARBA" id="ARBA00004123"/>
    </source>
</evidence>
<comment type="similarity">
    <text evidence="7">Belongs to the histone H1/H5 family.</text>
</comment>
<evidence type="ECO:0000313" key="10">
    <source>
        <dbReference type="EMBL" id="OWF47167.1"/>
    </source>
</evidence>
<dbReference type="Proteomes" id="UP000242188">
    <property type="component" value="Unassembled WGS sequence"/>
</dbReference>
<dbReference type="Gene3D" id="1.10.10.10">
    <property type="entry name" value="Winged helix-like DNA-binding domain superfamily/Winged helix DNA-binding domain"/>
    <property type="match status" value="1"/>
</dbReference>
<dbReference type="GO" id="GO:0006334">
    <property type="term" value="P:nucleosome assembly"/>
    <property type="evidence" value="ECO:0007669"/>
    <property type="project" value="InterPro"/>
</dbReference>
<sequence length="237" mass="25071">MGYQLNSEHFWKGCLRRGASKINIYAQLKIFGHSHSDYGYESTKTTTMSDAAAATAPAPAKKATKAKKPAKPKVPLPHPSFADMVIKAITALKERKGSSRKAMIKYIMANYKVGTDENKVNTRVKTALKSGVAKGALKQVKGTGASGSFKVGEKVKATKPKKPAAKKAAVKKPKKPVAAKAKKPAAKKAKKPAAKKPAAKKAAKPAAKKPKASKPKSPKKAKKPAAKKPAAKKAAKK</sequence>
<reference evidence="10 11" key="1">
    <citation type="journal article" date="2017" name="Nat. Ecol. Evol.">
        <title>Scallop genome provides insights into evolution of bilaterian karyotype and development.</title>
        <authorList>
            <person name="Wang S."/>
            <person name="Zhang J."/>
            <person name="Jiao W."/>
            <person name="Li J."/>
            <person name="Xun X."/>
            <person name="Sun Y."/>
            <person name="Guo X."/>
            <person name="Huan P."/>
            <person name="Dong B."/>
            <person name="Zhang L."/>
            <person name="Hu X."/>
            <person name="Sun X."/>
            <person name="Wang J."/>
            <person name="Zhao C."/>
            <person name="Wang Y."/>
            <person name="Wang D."/>
            <person name="Huang X."/>
            <person name="Wang R."/>
            <person name="Lv J."/>
            <person name="Li Y."/>
            <person name="Zhang Z."/>
            <person name="Liu B."/>
            <person name="Lu W."/>
            <person name="Hui Y."/>
            <person name="Liang J."/>
            <person name="Zhou Z."/>
            <person name="Hou R."/>
            <person name="Li X."/>
            <person name="Liu Y."/>
            <person name="Li H."/>
            <person name="Ning X."/>
            <person name="Lin Y."/>
            <person name="Zhao L."/>
            <person name="Xing Q."/>
            <person name="Dou J."/>
            <person name="Li Y."/>
            <person name="Mao J."/>
            <person name="Guo H."/>
            <person name="Dou H."/>
            <person name="Li T."/>
            <person name="Mu C."/>
            <person name="Jiang W."/>
            <person name="Fu Q."/>
            <person name="Fu X."/>
            <person name="Miao Y."/>
            <person name="Liu J."/>
            <person name="Yu Q."/>
            <person name="Li R."/>
            <person name="Liao H."/>
            <person name="Li X."/>
            <person name="Kong Y."/>
            <person name="Jiang Z."/>
            <person name="Chourrout D."/>
            <person name="Li R."/>
            <person name="Bao Z."/>
        </authorList>
    </citation>
    <scope>NUCLEOTIDE SEQUENCE [LARGE SCALE GENOMIC DNA]</scope>
    <source>
        <strain evidence="10 11">PY_sf001</strain>
    </source>
</reference>
<dbReference type="PANTHER" id="PTHR11467:SF20">
    <property type="entry name" value="H15 DOMAIN-CONTAINING PROTEIN-RELATED"/>
    <property type="match status" value="1"/>
</dbReference>
<dbReference type="STRING" id="6573.A0A210QEG7"/>
<dbReference type="GO" id="GO:0030261">
    <property type="term" value="P:chromosome condensation"/>
    <property type="evidence" value="ECO:0007669"/>
    <property type="project" value="TreeGrafter"/>
</dbReference>
<keyword evidence="4 7" id="KW-0158">Chromosome</keyword>
<feature type="compositionally biased region" description="Basic residues" evidence="8">
    <location>
        <begin position="62"/>
        <end position="71"/>
    </location>
</feature>
<accession>A0A210QEG7</accession>
<evidence type="ECO:0000256" key="1">
    <source>
        <dbReference type="ARBA" id="ARBA00002809"/>
    </source>
</evidence>
<dbReference type="GO" id="GO:0000786">
    <property type="term" value="C:nucleosome"/>
    <property type="evidence" value="ECO:0007669"/>
    <property type="project" value="InterPro"/>
</dbReference>
<dbReference type="GO" id="GO:0030527">
    <property type="term" value="F:structural constituent of chromatin"/>
    <property type="evidence" value="ECO:0007669"/>
    <property type="project" value="InterPro"/>
</dbReference>
<comment type="caution">
    <text evidence="10">The sequence shown here is derived from an EMBL/GenBank/DDBJ whole genome shotgun (WGS) entry which is preliminary data.</text>
</comment>
<keyword evidence="11" id="KW-1185">Reference proteome</keyword>
<comment type="subcellular location">
    <subcellularLocation>
        <location evidence="3">Chromosome</location>
    </subcellularLocation>
    <subcellularLocation>
        <location evidence="2 7">Nucleus</location>
    </subcellularLocation>
</comment>
<dbReference type="AlphaFoldDB" id="A0A210QEG7"/>
<dbReference type="FunFam" id="1.10.10.10:FF:000140">
    <property type="entry name" value="Histone H1.0"/>
    <property type="match status" value="1"/>
</dbReference>
<feature type="region of interest" description="Disordered" evidence="8">
    <location>
        <begin position="53"/>
        <end position="76"/>
    </location>
</feature>
<feature type="compositionally biased region" description="Basic residues" evidence="8">
    <location>
        <begin position="157"/>
        <end position="237"/>
    </location>
</feature>
<dbReference type="EMBL" id="NEDP02004020">
    <property type="protein sequence ID" value="OWF47167.1"/>
    <property type="molecule type" value="Genomic_DNA"/>
</dbReference>
<feature type="region of interest" description="Disordered" evidence="8">
    <location>
        <begin position="152"/>
        <end position="237"/>
    </location>
</feature>
<proteinExistence type="inferred from homology"/>
<dbReference type="InterPro" id="IPR036388">
    <property type="entry name" value="WH-like_DNA-bd_sf"/>
</dbReference>
<dbReference type="PROSITE" id="PS51504">
    <property type="entry name" value="H15"/>
    <property type="match status" value="1"/>
</dbReference>
<dbReference type="Pfam" id="PF00538">
    <property type="entry name" value="Linker_histone"/>
    <property type="match status" value="1"/>
</dbReference>
<dbReference type="CDD" id="cd00073">
    <property type="entry name" value="H15"/>
    <property type="match status" value="1"/>
</dbReference>
<dbReference type="PANTHER" id="PTHR11467">
    <property type="entry name" value="HISTONE H1"/>
    <property type="match status" value="1"/>
</dbReference>
<organism evidence="10 11">
    <name type="scientific">Mizuhopecten yessoensis</name>
    <name type="common">Japanese scallop</name>
    <name type="synonym">Patinopecten yessoensis</name>
    <dbReference type="NCBI Taxonomy" id="6573"/>
    <lineage>
        <taxon>Eukaryota</taxon>
        <taxon>Metazoa</taxon>
        <taxon>Spiralia</taxon>
        <taxon>Lophotrochozoa</taxon>
        <taxon>Mollusca</taxon>
        <taxon>Bivalvia</taxon>
        <taxon>Autobranchia</taxon>
        <taxon>Pteriomorphia</taxon>
        <taxon>Pectinida</taxon>
        <taxon>Pectinoidea</taxon>
        <taxon>Pectinidae</taxon>
        <taxon>Mizuhopecten</taxon>
    </lineage>
</organism>